<gene>
    <name evidence="1" type="ORF">RN001_004013</name>
</gene>
<accession>A0AAN7PJ56</accession>
<comment type="caution">
    <text evidence="1">The sequence shown here is derived from an EMBL/GenBank/DDBJ whole genome shotgun (WGS) entry which is preliminary data.</text>
</comment>
<protein>
    <submittedName>
        <fullName evidence="1">Uncharacterized protein</fullName>
    </submittedName>
</protein>
<dbReference type="AlphaFoldDB" id="A0AAN7PJ56"/>
<reference evidence="2" key="1">
    <citation type="submission" date="2023-01" db="EMBL/GenBank/DDBJ databases">
        <title>Key to firefly adult light organ development and bioluminescence: homeobox transcription factors regulate luciferase expression and transportation to peroxisome.</title>
        <authorList>
            <person name="Fu X."/>
        </authorList>
    </citation>
    <scope>NUCLEOTIDE SEQUENCE [LARGE SCALE GENOMIC DNA]</scope>
</reference>
<organism evidence="1 2">
    <name type="scientific">Aquatica leii</name>
    <dbReference type="NCBI Taxonomy" id="1421715"/>
    <lineage>
        <taxon>Eukaryota</taxon>
        <taxon>Metazoa</taxon>
        <taxon>Ecdysozoa</taxon>
        <taxon>Arthropoda</taxon>
        <taxon>Hexapoda</taxon>
        <taxon>Insecta</taxon>
        <taxon>Pterygota</taxon>
        <taxon>Neoptera</taxon>
        <taxon>Endopterygota</taxon>
        <taxon>Coleoptera</taxon>
        <taxon>Polyphaga</taxon>
        <taxon>Elateriformia</taxon>
        <taxon>Elateroidea</taxon>
        <taxon>Lampyridae</taxon>
        <taxon>Luciolinae</taxon>
        <taxon>Aquatica</taxon>
    </lineage>
</organism>
<keyword evidence="2" id="KW-1185">Reference proteome</keyword>
<dbReference type="Proteomes" id="UP001353858">
    <property type="component" value="Unassembled WGS sequence"/>
</dbReference>
<dbReference type="EMBL" id="JARPUR010000001">
    <property type="protein sequence ID" value="KAK4887742.1"/>
    <property type="molecule type" value="Genomic_DNA"/>
</dbReference>
<evidence type="ECO:0000313" key="1">
    <source>
        <dbReference type="EMBL" id="KAK4887742.1"/>
    </source>
</evidence>
<name>A0AAN7PJ56_9COLE</name>
<evidence type="ECO:0000313" key="2">
    <source>
        <dbReference type="Proteomes" id="UP001353858"/>
    </source>
</evidence>
<proteinExistence type="predicted"/>
<sequence length="401" mass="46465">MSGRSAKYDYKELLKILFEHRLEVRNNVCSTSAVIWDEIRKKINGVMSKKAIYNFVRNNKHNCWDFLEILETDLRKNLIPCDTSSDDENQLHFTLIVNKEEWNMIAPLICFKPKLQPGWTDILNKKIKDKDYNCLWIFKNHHISTTGNTYLTINGFCKECKAELFVLNEQGPDEEGLSLSCSITNISTSKHTNCARQLRGLEREKVSQILLKGNLPINYLRENANSNEKRNIRNLEVLRKCKQEALQKNINVGSSINTTRCPELNLQHLKYTQPYTNVIHSISLDKFFVHYWTYEQLNIYNSYITNHKDYSILNLDATGSLIQKLSRPYNRSSAHIFLYAGVVHLNKKHGQIPVVQMLSECQDTIHISLWLQCWIKNGAKPPKMVICDHSLALLGAASWSF</sequence>